<evidence type="ECO:0000313" key="2">
    <source>
        <dbReference type="Proteomes" id="UP000199515"/>
    </source>
</evidence>
<evidence type="ECO:0008006" key="3">
    <source>
        <dbReference type="Google" id="ProtNLM"/>
    </source>
</evidence>
<dbReference type="Proteomes" id="UP000199515">
    <property type="component" value="Unassembled WGS sequence"/>
</dbReference>
<reference evidence="1 2" key="1">
    <citation type="submission" date="2016-10" db="EMBL/GenBank/DDBJ databases">
        <authorList>
            <person name="de Groot N.N."/>
        </authorList>
    </citation>
    <scope>NUCLEOTIDE SEQUENCE [LARGE SCALE GENOMIC DNA]</scope>
    <source>
        <strain evidence="1 2">CPCC 202699</strain>
    </source>
</reference>
<protein>
    <recommendedName>
        <fullName evidence="3">PE family protein</fullName>
    </recommendedName>
</protein>
<gene>
    <name evidence="1" type="ORF">SAMN05421504_102370</name>
</gene>
<keyword evidence="2" id="KW-1185">Reference proteome</keyword>
<dbReference type="AlphaFoldDB" id="A0A1H2Z3W8"/>
<accession>A0A1H2Z3W8</accession>
<dbReference type="STRING" id="589385.SAMN05421504_102370"/>
<name>A0A1H2Z3W8_9PSEU</name>
<dbReference type="OrthoDB" id="3694733at2"/>
<organism evidence="1 2">
    <name type="scientific">Amycolatopsis xylanica</name>
    <dbReference type="NCBI Taxonomy" id="589385"/>
    <lineage>
        <taxon>Bacteria</taxon>
        <taxon>Bacillati</taxon>
        <taxon>Actinomycetota</taxon>
        <taxon>Actinomycetes</taxon>
        <taxon>Pseudonocardiales</taxon>
        <taxon>Pseudonocardiaceae</taxon>
        <taxon>Amycolatopsis</taxon>
    </lineage>
</organism>
<dbReference type="EMBL" id="FNON01000002">
    <property type="protein sequence ID" value="SDX12122.1"/>
    <property type="molecule type" value="Genomic_DNA"/>
</dbReference>
<proteinExistence type="predicted"/>
<sequence>MGNSAADAAAFKDAAVAGQIGVDPDAAQAVLKKIRAGKDSVEALLNGAGALGQPPQLGANPVGQAIAAKSSNRADGGGESYAAALKNLYHQYELAEQGIVTAMSKYHEIDDAAAAPFRQA</sequence>
<dbReference type="RefSeq" id="WP_091288267.1">
    <property type="nucleotide sequence ID" value="NZ_FNON01000002.1"/>
</dbReference>
<evidence type="ECO:0000313" key="1">
    <source>
        <dbReference type="EMBL" id="SDX12122.1"/>
    </source>
</evidence>